<dbReference type="Proteomes" id="UP000794436">
    <property type="component" value="Unassembled WGS sequence"/>
</dbReference>
<comment type="caution">
    <text evidence="1">The sequence shown here is derived from an EMBL/GenBank/DDBJ whole genome shotgun (WGS) entry which is preliminary data.</text>
</comment>
<protein>
    <recommendedName>
        <fullName evidence="3">RING-type domain-containing protein</fullName>
    </recommendedName>
</protein>
<evidence type="ECO:0000313" key="1">
    <source>
        <dbReference type="EMBL" id="TMW58976.1"/>
    </source>
</evidence>
<organism evidence="1 2">
    <name type="scientific">Pythium oligandrum</name>
    <name type="common">Mycoparasitic fungus</name>
    <dbReference type="NCBI Taxonomy" id="41045"/>
    <lineage>
        <taxon>Eukaryota</taxon>
        <taxon>Sar</taxon>
        <taxon>Stramenopiles</taxon>
        <taxon>Oomycota</taxon>
        <taxon>Peronosporomycetes</taxon>
        <taxon>Pythiales</taxon>
        <taxon>Pythiaceae</taxon>
        <taxon>Pythium</taxon>
    </lineage>
</organism>
<name>A0A8K1C9Q8_PYTOL</name>
<dbReference type="EMBL" id="SPLM01000110">
    <property type="protein sequence ID" value="TMW58976.1"/>
    <property type="molecule type" value="Genomic_DNA"/>
</dbReference>
<reference evidence="1" key="1">
    <citation type="submission" date="2019-03" db="EMBL/GenBank/DDBJ databases">
        <title>Long read genome sequence of the mycoparasitic Pythium oligandrum ATCC 38472 isolated from sugarbeet rhizosphere.</title>
        <authorList>
            <person name="Gaulin E."/>
        </authorList>
    </citation>
    <scope>NUCLEOTIDE SEQUENCE</scope>
    <source>
        <strain evidence="1">ATCC 38472_TT</strain>
    </source>
</reference>
<gene>
    <name evidence="1" type="ORF">Poli38472_007121</name>
</gene>
<keyword evidence="2" id="KW-1185">Reference proteome</keyword>
<dbReference type="AlphaFoldDB" id="A0A8K1C9Q8"/>
<sequence>MAKESEVSAVAALEALSAAPVPIEEPESEPETCQICLEEKDPSVIVTKFCNPKCPAVVCSACVSEHIRVTVDSAFNGVLPKIHCPICLVPMNKSRWEAHASHEVLAKYKDMCGRTCSFQTPCCHNAKYTHLPVAIGTKSTFKEPEPLKLVPSLKAKFPQLRALTKRFCNHKLNTSSLVRFIEEEFGAKTSLDTQHLLMEHLYRRILDDERRATLLITYHTKYKLIKTRCCARRLCFNCKRTVRSKQRHDFCESEKLADSSIVQCRWCRVMIVKSEGCNSVHCWCGTYLNWFSETDIRDKRRRGLIPVDIFDIDHYDAWNRWRQRLYQVHLVSHCHTRRLKKLTQLILPFKPRLLRVLQRYCARRRWNKVTAAFKKHEHTHRLTRIETHLRQTVMLNRLLRWRWHLRWQKVVGALHDRNFWSLYYEDRVEELEEIQADERAILQLV</sequence>
<proteinExistence type="predicted"/>
<dbReference type="OrthoDB" id="10009520at2759"/>
<evidence type="ECO:0008006" key="3">
    <source>
        <dbReference type="Google" id="ProtNLM"/>
    </source>
</evidence>
<dbReference type="Gene3D" id="1.20.120.1750">
    <property type="match status" value="1"/>
</dbReference>
<evidence type="ECO:0000313" key="2">
    <source>
        <dbReference type="Proteomes" id="UP000794436"/>
    </source>
</evidence>
<accession>A0A8K1C9Q8</accession>